<name>N6VYM3_9EURY</name>
<dbReference type="InterPro" id="IPR029063">
    <property type="entry name" value="SAM-dependent_MTases_sf"/>
</dbReference>
<dbReference type="RefSeq" id="WP_004591146.1">
    <property type="nucleotide sequence ID" value="NZ_APMM01000022.1"/>
</dbReference>
<dbReference type="AlphaFoldDB" id="N6VYM3"/>
<dbReference type="EMBL" id="APMM01000022">
    <property type="protein sequence ID" value="ENN96227.1"/>
    <property type="molecule type" value="Genomic_DNA"/>
</dbReference>
<sequence>MWECYAKKVPYFLDLSIPDMLKNLLKELNKRRTYSLIDLGCGDGRFLYALYKQGLLKNATRVVGVDISEERIRRLKKLCPFAEGIVADVTDLSQIPDNSFDVAISNQVIEHVPDDSKMLKEIRKILKPNGLLYISTVIKKWYGFWIYWKNGFKLDPTHVREYMSEEEFLNLLENNGFMVKEFKTSPIRYPIMDLILRGLIKLNIIKPDPAFYQKYKLISKLKKLKLKVIGYKSIEVVAEVKK</sequence>
<gene>
    <name evidence="2" type="ORF">J422_03483</name>
</gene>
<evidence type="ECO:0000313" key="3">
    <source>
        <dbReference type="Proteomes" id="UP000053695"/>
    </source>
</evidence>
<dbReference type="PANTHER" id="PTHR43861">
    <property type="entry name" value="TRANS-ACONITATE 2-METHYLTRANSFERASE-RELATED"/>
    <property type="match status" value="1"/>
</dbReference>
<keyword evidence="2" id="KW-0808">Transferase</keyword>
<evidence type="ECO:0000313" key="2">
    <source>
        <dbReference type="EMBL" id="ENN96227.1"/>
    </source>
</evidence>
<comment type="caution">
    <text evidence="2">The sequence shown here is derived from an EMBL/GenBank/DDBJ whole genome shotgun (WGS) entry which is preliminary data.</text>
</comment>
<dbReference type="CDD" id="cd02440">
    <property type="entry name" value="AdoMet_MTases"/>
    <property type="match status" value="1"/>
</dbReference>
<reference evidence="2 3" key="1">
    <citation type="journal article" date="2013" name="Genome Announc.">
        <title>Draft Genome Sequence of a Highly Flagellated, Fast-Swimming Archaeon, Methanocaldococcus villosus Strain KIN24-T80 (DSM 22612).</title>
        <authorList>
            <person name="Thennarasu S."/>
            <person name="Polireddy D."/>
            <person name="Antony A."/>
            <person name="Yada M.R."/>
            <person name="Algarawi S."/>
            <person name="Sivakumar N."/>
        </authorList>
    </citation>
    <scope>NUCLEOTIDE SEQUENCE [LARGE SCALE GENOMIC DNA]</scope>
    <source>
        <strain evidence="2 3">KIN24-T80</strain>
    </source>
</reference>
<dbReference type="PATRIC" id="fig|1069083.5.peg.679"/>
<feature type="domain" description="Methyltransferase type 11" evidence="1">
    <location>
        <begin position="38"/>
        <end position="134"/>
    </location>
</feature>
<dbReference type="STRING" id="1069083.GCA_000371805_01337"/>
<keyword evidence="3" id="KW-1185">Reference proteome</keyword>
<keyword evidence="2" id="KW-0489">Methyltransferase</keyword>
<dbReference type="GO" id="GO:0008757">
    <property type="term" value="F:S-adenosylmethionine-dependent methyltransferase activity"/>
    <property type="evidence" value="ECO:0007669"/>
    <property type="project" value="InterPro"/>
</dbReference>
<dbReference type="GO" id="GO:0032259">
    <property type="term" value="P:methylation"/>
    <property type="evidence" value="ECO:0007669"/>
    <property type="project" value="UniProtKB-KW"/>
</dbReference>
<proteinExistence type="predicted"/>
<organism evidence="2 3">
    <name type="scientific">Methanocaldococcus villosus KIN24-T80</name>
    <dbReference type="NCBI Taxonomy" id="1069083"/>
    <lineage>
        <taxon>Archaea</taxon>
        <taxon>Methanobacteriati</taxon>
        <taxon>Methanobacteriota</taxon>
        <taxon>Methanomada group</taxon>
        <taxon>Methanococci</taxon>
        <taxon>Methanococcales</taxon>
        <taxon>Methanocaldococcaceae</taxon>
        <taxon>Methanocaldococcus</taxon>
    </lineage>
</organism>
<dbReference type="InterPro" id="IPR013216">
    <property type="entry name" value="Methyltransf_11"/>
</dbReference>
<dbReference type="PANTHER" id="PTHR43861:SF1">
    <property type="entry name" value="TRANS-ACONITATE 2-METHYLTRANSFERASE"/>
    <property type="match status" value="1"/>
</dbReference>
<protein>
    <submittedName>
        <fullName evidence="2">Methyltransferase type 11</fullName>
    </submittedName>
</protein>
<dbReference type="OrthoDB" id="8915at2157"/>
<accession>N6VYM3</accession>
<evidence type="ECO:0000259" key="1">
    <source>
        <dbReference type="Pfam" id="PF08241"/>
    </source>
</evidence>
<dbReference type="Pfam" id="PF08241">
    <property type="entry name" value="Methyltransf_11"/>
    <property type="match status" value="1"/>
</dbReference>
<dbReference type="Gene3D" id="3.40.50.150">
    <property type="entry name" value="Vaccinia Virus protein VP39"/>
    <property type="match status" value="1"/>
</dbReference>
<dbReference type="SUPFAM" id="SSF53335">
    <property type="entry name" value="S-adenosyl-L-methionine-dependent methyltransferases"/>
    <property type="match status" value="1"/>
</dbReference>
<dbReference type="Proteomes" id="UP000053695">
    <property type="component" value="Unassembled WGS sequence"/>
</dbReference>